<dbReference type="EMBL" id="JARJCN010000126">
    <property type="protein sequence ID" value="KAJ7071749.1"/>
    <property type="molecule type" value="Genomic_DNA"/>
</dbReference>
<dbReference type="AlphaFoldDB" id="A0AAD6TM52"/>
<gene>
    <name evidence="2" type="ORF">B0H15DRAFT_793381</name>
</gene>
<protein>
    <submittedName>
        <fullName evidence="2">Uncharacterized protein</fullName>
    </submittedName>
</protein>
<reference evidence="2" key="1">
    <citation type="submission" date="2023-03" db="EMBL/GenBank/DDBJ databases">
        <title>Massive genome expansion in bonnet fungi (Mycena s.s.) driven by repeated elements and novel gene families across ecological guilds.</title>
        <authorList>
            <consortium name="Lawrence Berkeley National Laboratory"/>
            <person name="Harder C.B."/>
            <person name="Miyauchi S."/>
            <person name="Viragh M."/>
            <person name="Kuo A."/>
            <person name="Thoen E."/>
            <person name="Andreopoulos B."/>
            <person name="Lu D."/>
            <person name="Skrede I."/>
            <person name="Drula E."/>
            <person name="Henrissat B."/>
            <person name="Morin E."/>
            <person name="Kohler A."/>
            <person name="Barry K."/>
            <person name="LaButti K."/>
            <person name="Morin E."/>
            <person name="Salamov A."/>
            <person name="Lipzen A."/>
            <person name="Mereny Z."/>
            <person name="Hegedus B."/>
            <person name="Baldrian P."/>
            <person name="Stursova M."/>
            <person name="Weitz H."/>
            <person name="Taylor A."/>
            <person name="Grigoriev I.V."/>
            <person name="Nagy L.G."/>
            <person name="Martin F."/>
            <person name="Kauserud H."/>
        </authorList>
    </citation>
    <scope>NUCLEOTIDE SEQUENCE</scope>
    <source>
        <strain evidence="2">CBHHK173m</strain>
    </source>
</reference>
<organism evidence="2 3">
    <name type="scientific">Mycena belliarum</name>
    <dbReference type="NCBI Taxonomy" id="1033014"/>
    <lineage>
        <taxon>Eukaryota</taxon>
        <taxon>Fungi</taxon>
        <taxon>Dikarya</taxon>
        <taxon>Basidiomycota</taxon>
        <taxon>Agaricomycotina</taxon>
        <taxon>Agaricomycetes</taxon>
        <taxon>Agaricomycetidae</taxon>
        <taxon>Agaricales</taxon>
        <taxon>Marasmiineae</taxon>
        <taxon>Mycenaceae</taxon>
        <taxon>Mycena</taxon>
    </lineage>
</organism>
<dbReference type="Proteomes" id="UP001222325">
    <property type="component" value="Unassembled WGS sequence"/>
</dbReference>
<comment type="caution">
    <text evidence="2">The sequence shown here is derived from an EMBL/GenBank/DDBJ whole genome shotgun (WGS) entry which is preliminary data.</text>
</comment>
<keyword evidence="3" id="KW-1185">Reference proteome</keyword>
<accession>A0AAD6TM52</accession>
<name>A0AAD6TM52_9AGAR</name>
<evidence type="ECO:0000313" key="2">
    <source>
        <dbReference type="EMBL" id="KAJ7071749.1"/>
    </source>
</evidence>
<feature type="region of interest" description="Disordered" evidence="1">
    <location>
        <begin position="17"/>
        <end position="44"/>
    </location>
</feature>
<evidence type="ECO:0000313" key="3">
    <source>
        <dbReference type="Proteomes" id="UP001222325"/>
    </source>
</evidence>
<evidence type="ECO:0000256" key="1">
    <source>
        <dbReference type="SAM" id="MobiDB-lite"/>
    </source>
</evidence>
<dbReference type="Gene3D" id="3.60.130.30">
    <property type="match status" value="1"/>
</dbReference>
<sequence length="258" mass="29095">MEETAHQIYGDAFYGESYGTRHTKRPPRRGPHHAETVGTGMGGGQEVPTPVFHATLTGILLAQLVSQKPFQRLAGFINGMFQSYAPLLHGYYRSTMEALYDWNPNLPRHFNLFTSVFAAATFNFGPRTITFPHLDFANLAWGWCSITALGLFNPDKGGHLILWDLRLVIRFPPGSTIFIPSAILRHSNVAIQEGETRYSFTQFTPAGIFRFLYNGCKTEKSVNERCMTAAEKSQRAQDRVNCWSDGLKMFSTWDVAFE</sequence>
<proteinExistence type="predicted"/>
<feature type="compositionally biased region" description="Basic residues" evidence="1">
    <location>
        <begin position="21"/>
        <end position="31"/>
    </location>
</feature>